<feature type="transmembrane region" description="Helical" evidence="1">
    <location>
        <begin position="38"/>
        <end position="58"/>
    </location>
</feature>
<feature type="transmembrane region" description="Helical" evidence="1">
    <location>
        <begin position="6"/>
        <end position="26"/>
    </location>
</feature>
<accession>A0A5C6YWV1</accession>
<dbReference type="InterPro" id="IPR019251">
    <property type="entry name" value="DUF2231_TM"/>
</dbReference>
<gene>
    <name evidence="3" type="ORF">ESU54_16200</name>
</gene>
<dbReference type="RefSeq" id="WP_111844898.1">
    <property type="nucleotide sequence ID" value="NZ_UEGI01000010.1"/>
</dbReference>
<organism evidence="3 4">
    <name type="scientific">Aequorivita antarctica</name>
    <dbReference type="NCBI Taxonomy" id="153266"/>
    <lineage>
        <taxon>Bacteria</taxon>
        <taxon>Pseudomonadati</taxon>
        <taxon>Bacteroidota</taxon>
        <taxon>Flavobacteriia</taxon>
        <taxon>Flavobacteriales</taxon>
        <taxon>Flavobacteriaceae</taxon>
        <taxon>Aequorivita</taxon>
    </lineage>
</organism>
<sequence>MNDAHLHLVVTHLPIVGVLIGFLVLLTGYFSKSSQVKTMALGIFIFSALAAIAAFFTGEGAEEIVENLPGVSETLIHAHEEQAEIFYTMMLILGGVSLVTMLIHYKKSAFAKYGFTVVLLLSISSIVMSKFVGTSGGEIVHAEIRSDANNLIQLDSHNNDDDD</sequence>
<evidence type="ECO:0000313" key="3">
    <source>
        <dbReference type="EMBL" id="TXD71563.1"/>
    </source>
</evidence>
<keyword evidence="1" id="KW-0812">Transmembrane</keyword>
<keyword evidence="4" id="KW-1185">Reference proteome</keyword>
<feature type="transmembrane region" description="Helical" evidence="1">
    <location>
        <begin position="85"/>
        <end position="103"/>
    </location>
</feature>
<evidence type="ECO:0000313" key="4">
    <source>
        <dbReference type="Proteomes" id="UP000321497"/>
    </source>
</evidence>
<dbReference type="AlphaFoldDB" id="A0A5C6YWV1"/>
<evidence type="ECO:0000259" key="2">
    <source>
        <dbReference type="Pfam" id="PF09990"/>
    </source>
</evidence>
<keyword evidence="1" id="KW-0472">Membrane</keyword>
<reference evidence="3 4" key="1">
    <citation type="submission" date="2019-08" db="EMBL/GenBank/DDBJ databases">
        <title>Genome of Aequorivita antarctica SW49 (type strain).</title>
        <authorList>
            <person name="Bowman J.P."/>
        </authorList>
    </citation>
    <scope>NUCLEOTIDE SEQUENCE [LARGE SCALE GENOMIC DNA]</scope>
    <source>
        <strain evidence="3 4">SW49</strain>
    </source>
</reference>
<dbReference type="Proteomes" id="UP000321497">
    <property type="component" value="Unassembled WGS sequence"/>
</dbReference>
<comment type="caution">
    <text evidence="3">The sequence shown here is derived from an EMBL/GenBank/DDBJ whole genome shotgun (WGS) entry which is preliminary data.</text>
</comment>
<name>A0A5C6YWV1_9FLAO</name>
<evidence type="ECO:0000256" key="1">
    <source>
        <dbReference type="SAM" id="Phobius"/>
    </source>
</evidence>
<protein>
    <recommendedName>
        <fullName evidence="2">DUF2231 domain-containing protein</fullName>
    </recommendedName>
</protein>
<keyword evidence="1" id="KW-1133">Transmembrane helix</keyword>
<dbReference type="EMBL" id="VORT01000016">
    <property type="protein sequence ID" value="TXD71563.1"/>
    <property type="molecule type" value="Genomic_DNA"/>
</dbReference>
<proteinExistence type="predicted"/>
<feature type="transmembrane region" description="Helical" evidence="1">
    <location>
        <begin position="110"/>
        <end position="128"/>
    </location>
</feature>
<dbReference type="Pfam" id="PF09990">
    <property type="entry name" value="DUF2231"/>
    <property type="match status" value="1"/>
</dbReference>
<dbReference type="OrthoDB" id="853672at2"/>
<feature type="domain" description="DUF2231" evidence="2">
    <location>
        <begin position="6"/>
        <end position="140"/>
    </location>
</feature>